<dbReference type="Proteomes" id="UP001216150">
    <property type="component" value="Unassembled WGS sequence"/>
</dbReference>
<evidence type="ECO:0000313" key="3">
    <source>
        <dbReference type="EMBL" id="KAJ5574891.1"/>
    </source>
</evidence>
<sequence>MHHGDHYRSQRKPKKSLLLDYDNIPPVALWKSFKHRHFIVAAGVLCSLLLQLSILFSTSLLSLQIVQMDSINIPIELHTAFDSNPLTFDDAKLEAFDVVNGLQFENMSYPSGTDKYYAFQEFSAPTAPRGSVITAPIQAMEADIECERATLRISDDWAVLRDNNSFGGVYARFGSNIIATPSCTIYNTSLEDTTMKGYSPYRASMQSATCANLPNGTDQSRILLFAIKYHEGKLLKNETDRIPTFWSRKWQLVLDNSAQFICKPRFSFVNMLATANSSQTENSPKLKRLGIEDADFPNLNTRNITEHIMDLNPQNSGDIDVSYMAQHRPIAAHPAFLDDSPRKGPTDIDYRIQLGAWIAGNVGGAEKLFEEGVLLGAASAFYRSMAAQVIHNGLVKQRTAYTNGTASFHENRVLVMQSPLRVLQVCMGSLALIATAMVIFGPCEGSLPQNPSNILTIANIMSKSQILRRSLHRAGALSNDFLKERLSANKYFLQTHRESLSIEADSEKPRQDSRRESPSHTALNNLTDKNKPSWKPFPNIWSRMAVFCTIGAIIIVLEILLHVSQKKNGLGDAVEDGRMHYLWTTLPSLVMMLISLFIGTLDSNARALSPYASLQKPKGVGFEVLATNFVDALRLTNLLRCVRTKNFGIISTTLAALIASFLTIVTSGLFSAIDVPQTISMNFTQETRFVTHNPMELMQDTPSLSVANYIIMDNLSYPRWTYRNLVFPELSLDTNLNWSIKGDVYADIRVPAIRGTQDCIFASGKALNHSITRRRGFPAYSVYGESWSSGPDFGTVTDGSELNMFQLSFYAPYPDCPVRGSNTSTNISPSRTDLAFATDGYFAQTQRIDCAGAPEAENSTRTTYVWGYFENYTVHHITAMTCAGKVESVDTVTRFQLPGFDISPRHPPVPDESSVKVLPEINGVWTTYYLDFVQYNNSGKLPQESFNIDNMFNALIRGRYKIPKEFLRSPEYDAKVREAIQHQDGILRAQPMKTHNRVTANGTENQMSVFGKITSSNNLRVFQDEASTRVLEAMLGLILVLSVLGSVLLNTDHILPKSPGSIAAVGSLLADSNILGFCSATGRNPSNELLRRCRVHLGWLDDAEISSELEDVHKNRYFTIYMNSENEEKPDVQISRTHSTSELVRPYETYVEGGYI</sequence>
<keyword evidence="2" id="KW-0812">Transmembrane</keyword>
<organism evidence="3 4">
    <name type="scientific">Penicillium hetheringtonii</name>
    <dbReference type="NCBI Taxonomy" id="911720"/>
    <lineage>
        <taxon>Eukaryota</taxon>
        <taxon>Fungi</taxon>
        <taxon>Dikarya</taxon>
        <taxon>Ascomycota</taxon>
        <taxon>Pezizomycotina</taxon>
        <taxon>Eurotiomycetes</taxon>
        <taxon>Eurotiomycetidae</taxon>
        <taxon>Eurotiales</taxon>
        <taxon>Aspergillaceae</taxon>
        <taxon>Penicillium</taxon>
    </lineage>
</organism>
<keyword evidence="2" id="KW-0472">Membrane</keyword>
<dbReference type="EMBL" id="JAQJAC010000008">
    <property type="protein sequence ID" value="KAJ5574891.1"/>
    <property type="molecule type" value="Genomic_DNA"/>
</dbReference>
<feature type="transmembrane region" description="Helical" evidence="2">
    <location>
        <begin position="581"/>
        <end position="601"/>
    </location>
</feature>
<feature type="compositionally biased region" description="Basic and acidic residues" evidence="1">
    <location>
        <begin position="502"/>
        <end position="518"/>
    </location>
</feature>
<accession>A0AAD6GPN9</accession>
<feature type="region of interest" description="Disordered" evidence="1">
    <location>
        <begin position="502"/>
        <end position="528"/>
    </location>
</feature>
<comment type="caution">
    <text evidence="3">The sequence shown here is derived from an EMBL/GenBank/DDBJ whole genome shotgun (WGS) entry which is preliminary data.</text>
</comment>
<protein>
    <submittedName>
        <fullName evidence="3">Uncharacterized protein</fullName>
    </submittedName>
</protein>
<feature type="transmembrane region" description="Helical" evidence="2">
    <location>
        <begin position="540"/>
        <end position="561"/>
    </location>
</feature>
<feature type="transmembrane region" description="Helical" evidence="2">
    <location>
        <begin position="647"/>
        <end position="673"/>
    </location>
</feature>
<name>A0AAD6GPN9_9EURO</name>
<evidence type="ECO:0000256" key="1">
    <source>
        <dbReference type="SAM" id="MobiDB-lite"/>
    </source>
</evidence>
<dbReference type="AlphaFoldDB" id="A0AAD6GPN9"/>
<keyword evidence="4" id="KW-1185">Reference proteome</keyword>
<dbReference type="Pfam" id="PF11915">
    <property type="entry name" value="DUF3433"/>
    <property type="match status" value="2"/>
</dbReference>
<dbReference type="PANTHER" id="PTHR37544:SF1">
    <property type="entry name" value="PHOSPHORIBOSYLAMINOIMIDAZOLE-SUCCINOCARBOXAMIDE SYNTHASE"/>
    <property type="match status" value="1"/>
</dbReference>
<proteinExistence type="predicted"/>
<feature type="transmembrane region" description="Helical" evidence="2">
    <location>
        <begin position="422"/>
        <end position="441"/>
    </location>
</feature>
<gene>
    <name evidence="3" type="ORF">N7450_008790</name>
</gene>
<evidence type="ECO:0000256" key="2">
    <source>
        <dbReference type="SAM" id="Phobius"/>
    </source>
</evidence>
<dbReference type="InterPro" id="IPR021840">
    <property type="entry name" value="DUF3433"/>
</dbReference>
<feature type="transmembrane region" description="Helical" evidence="2">
    <location>
        <begin position="38"/>
        <end position="63"/>
    </location>
</feature>
<keyword evidence="2" id="KW-1133">Transmembrane helix</keyword>
<dbReference type="PANTHER" id="PTHR37544">
    <property type="entry name" value="SPRAY-RELATED"/>
    <property type="match status" value="1"/>
</dbReference>
<evidence type="ECO:0000313" key="4">
    <source>
        <dbReference type="Proteomes" id="UP001216150"/>
    </source>
</evidence>
<reference evidence="3 4" key="1">
    <citation type="journal article" date="2023" name="IMA Fungus">
        <title>Comparative genomic study of the Penicillium genus elucidates a diverse pangenome and 15 lateral gene transfer events.</title>
        <authorList>
            <person name="Petersen C."/>
            <person name="Sorensen T."/>
            <person name="Nielsen M.R."/>
            <person name="Sondergaard T.E."/>
            <person name="Sorensen J.L."/>
            <person name="Fitzpatrick D.A."/>
            <person name="Frisvad J.C."/>
            <person name="Nielsen K.L."/>
        </authorList>
    </citation>
    <scope>NUCLEOTIDE SEQUENCE [LARGE SCALE GENOMIC DNA]</scope>
    <source>
        <strain evidence="3 4">IBT 29057</strain>
    </source>
</reference>